<reference evidence="7 8" key="1">
    <citation type="journal article" date="2016" name="Front. Microbiol.">
        <title>Fuerstia marisgermanicae gen. nov., sp. nov., an Unusual Member of the Phylum Planctomycetes from the German Wadden Sea.</title>
        <authorList>
            <person name="Kohn T."/>
            <person name="Heuer A."/>
            <person name="Jogler M."/>
            <person name="Vollmers J."/>
            <person name="Boedeker C."/>
            <person name="Bunk B."/>
            <person name="Rast P."/>
            <person name="Borchert D."/>
            <person name="Glockner I."/>
            <person name="Freese H.M."/>
            <person name="Klenk H.P."/>
            <person name="Overmann J."/>
            <person name="Kaster A.K."/>
            <person name="Rohde M."/>
            <person name="Wiegand S."/>
            <person name="Jogler C."/>
        </authorList>
    </citation>
    <scope>NUCLEOTIDE SEQUENCE [LARGE SCALE GENOMIC DNA]</scope>
    <source>
        <strain evidence="7 8">NH11</strain>
    </source>
</reference>
<dbReference type="PANTHER" id="PTHR24026">
    <property type="entry name" value="FAT ATYPICAL CADHERIN-RELATED"/>
    <property type="match status" value="1"/>
</dbReference>
<keyword evidence="3" id="KW-0812">Transmembrane</keyword>
<feature type="domain" description="Cadherin" evidence="6">
    <location>
        <begin position="433"/>
        <end position="541"/>
    </location>
</feature>
<dbReference type="SUPFAM" id="SSF49384">
    <property type="entry name" value="Carbohydrate-binding domain"/>
    <property type="match status" value="1"/>
</dbReference>
<dbReference type="STRING" id="1891926.Fuma_01656"/>
<evidence type="ECO:0000256" key="3">
    <source>
        <dbReference type="ARBA" id="ARBA00022692"/>
    </source>
</evidence>
<evidence type="ECO:0000256" key="4">
    <source>
        <dbReference type="ARBA" id="ARBA00022729"/>
    </source>
</evidence>
<evidence type="ECO:0000313" key="7">
    <source>
        <dbReference type="EMBL" id="APZ92052.1"/>
    </source>
</evidence>
<dbReference type="PANTHER" id="PTHR24026:SF126">
    <property type="entry name" value="PROTOCADHERIN FAT 4"/>
    <property type="match status" value="1"/>
</dbReference>
<dbReference type="Gene3D" id="2.60.40.60">
    <property type="entry name" value="Cadherins"/>
    <property type="match status" value="3"/>
</dbReference>
<organism evidence="7 8">
    <name type="scientific">Fuerstiella marisgermanici</name>
    <dbReference type="NCBI Taxonomy" id="1891926"/>
    <lineage>
        <taxon>Bacteria</taxon>
        <taxon>Pseudomonadati</taxon>
        <taxon>Planctomycetota</taxon>
        <taxon>Planctomycetia</taxon>
        <taxon>Planctomycetales</taxon>
        <taxon>Planctomycetaceae</taxon>
        <taxon>Fuerstiella</taxon>
    </lineage>
</organism>
<comment type="subcellular location">
    <subcellularLocation>
        <location evidence="1">Secreted</location>
    </subcellularLocation>
</comment>
<dbReference type="Gene3D" id="2.60.40.10">
    <property type="entry name" value="Immunoglobulins"/>
    <property type="match status" value="2"/>
</dbReference>
<dbReference type="GO" id="GO:0030246">
    <property type="term" value="F:carbohydrate binding"/>
    <property type="evidence" value="ECO:0007669"/>
    <property type="project" value="InterPro"/>
</dbReference>
<dbReference type="GO" id="GO:0007156">
    <property type="term" value="P:homophilic cell adhesion via plasma membrane adhesion molecules"/>
    <property type="evidence" value="ECO:0007669"/>
    <property type="project" value="InterPro"/>
</dbReference>
<feature type="domain" description="Cadherin" evidence="6">
    <location>
        <begin position="328"/>
        <end position="433"/>
    </location>
</feature>
<keyword evidence="4" id="KW-0732">Signal</keyword>
<dbReference type="EC" id="3.2.1.14" evidence="7"/>
<evidence type="ECO:0000259" key="6">
    <source>
        <dbReference type="PROSITE" id="PS50268"/>
    </source>
</evidence>
<evidence type="ECO:0000256" key="1">
    <source>
        <dbReference type="ARBA" id="ARBA00004613"/>
    </source>
</evidence>
<dbReference type="AlphaFoldDB" id="A0A1P8WDC1"/>
<evidence type="ECO:0000313" key="8">
    <source>
        <dbReference type="Proteomes" id="UP000187735"/>
    </source>
</evidence>
<dbReference type="PROSITE" id="PS50268">
    <property type="entry name" value="CADHERIN_2"/>
    <property type="match status" value="3"/>
</dbReference>
<accession>A0A1P8WDC1</accession>
<dbReference type="SUPFAM" id="SSF49313">
    <property type="entry name" value="Cadherin-like"/>
    <property type="match status" value="3"/>
</dbReference>
<dbReference type="Pfam" id="PF17210">
    <property type="entry name" value="SdrD_B"/>
    <property type="match status" value="1"/>
</dbReference>
<dbReference type="InterPro" id="IPR002126">
    <property type="entry name" value="Cadherin-like_dom"/>
</dbReference>
<dbReference type="SMART" id="SM00112">
    <property type="entry name" value="CA"/>
    <property type="match status" value="3"/>
</dbReference>
<proteinExistence type="predicted"/>
<dbReference type="OrthoDB" id="254354at2"/>
<evidence type="ECO:0000256" key="2">
    <source>
        <dbReference type="ARBA" id="ARBA00022525"/>
    </source>
</evidence>
<dbReference type="Pfam" id="PF17963">
    <property type="entry name" value="Big_9"/>
    <property type="match status" value="3"/>
</dbReference>
<dbReference type="GO" id="GO:0005886">
    <property type="term" value="C:plasma membrane"/>
    <property type="evidence" value="ECO:0007669"/>
    <property type="project" value="UniProtKB-SubCell"/>
</dbReference>
<keyword evidence="5" id="KW-0472">Membrane</keyword>
<dbReference type="InterPro" id="IPR008965">
    <property type="entry name" value="CBM2/CBM3_carb-bd_dom_sf"/>
</dbReference>
<protein>
    <submittedName>
        <fullName evidence="7">Chitinase A</fullName>
        <ecNumber evidence="7">3.2.1.14</ecNumber>
    </submittedName>
</protein>
<dbReference type="GO" id="GO:0008843">
    <property type="term" value="F:endochitinase activity"/>
    <property type="evidence" value="ECO:0007669"/>
    <property type="project" value="UniProtKB-EC"/>
</dbReference>
<keyword evidence="5" id="KW-1133">Transmembrane helix</keyword>
<keyword evidence="2" id="KW-0964">Secreted</keyword>
<dbReference type="KEGG" id="fmr:Fuma_01656"/>
<feature type="domain" description="Cadherin" evidence="6">
    <location>
        <begin position="223"/>
        <end position="328"/>
    </location>
</feature>
<dbReference type="SUPFAM" id="SSF117074">
    <property type="entry name" value="Hypothetical protein PA1324"/>
    <property type="match status" value="1"/>
</dbReference>
<dbReference type="Proteomes" id="UP000187735">
    <property type="component" value="Chromosome"/>
</dbReference>
<dbReference type="InterPro" id="IPR013783">
    <property type="entry name" value="Ig-like_fold"/>
</dbReference>
<dbReference type="InterPro" id="IPR033764">
    <property type="entry name" value="Sdr_B"/>
</dbReference>
<dbReference type="RefSeq" id="WP_077023718.1">
    <property type="nucleotide sequence ID" value="NZ_CP017641.1"/>
</dbReference>
<gene>
    <name evidence="7" type="primary">chiA_2</name>
    <name evidence="7" type="ORF">Fuma_01656</name>
</gene>
<keyword evidence="8" id="KW-1185">Reference proteome</keyword>
<evidence type="ECO:0000256" key="5">
    <source>
        <dbReference type="ARBA" id="ARBA00022989"/>
    </source>
</evidence>
<dbReference type="EMBL" id="CP017641">
    <property type="protein sequence ID" value="APZ92052.1"/>
    <property type="molecule type" value="Genomic_DNA"/>
</dbReference>
<dbReference type="GO" id="GO:0005509">
    <property type="term" value="F:calcium ion binding"/>
    <property type="evidence" value="ECO:0007669"/>
    <property type="project" value="InterPro"/>
</dbReference>
<name>A0A1P8WDC1_9PLAN</name>
<dbReference type="InterPro" id="IPR015919">
    <property type="entry name" value="Cadherin-like_sf"/>
</dbReference>
<keyword evidence="7" id="KW-0378">Hydrolase</keyword>
<sequence length="1200" mass="125489">MQKILKSLFSEGHGSRSRRSKMTRHGSFGRAAHLRPASTLEKLEDRALLAAQLIASDVTTKTVSAGDTFTVPVIYQTLDDSGTAAALQSNLISFNLHFDSTQLEFVETAPAGIFTEGLTAVPTAVRAESEVSGDDNDASTNDVLVASYTDSDFALFFGWPNSPSASGLTLYTATFTAKAGFTGTTVNFSANETGNVVGQGASFEFQQTPLMLNAPAGNADPVIASAASDSVPENQLTAIDVNATDADGDTLTYALSGGADAGLFDINGSSGLVTFKTAPDFEAPADAGANNVYNFSVTVTDGNGGTASQDIAITVTDVNETANQNPVINSAASASVQENQTSAIDVNATDADGDTITYSISGGADASLFNIVASTGVVTFKAAPDFEAPGDVGGNNVYDIVVTANDGNGGSASQNIAITVTNVVEQTNQNPVISSAAAVSVAENQVSAIDVNATDADGDTLTYAITGGSDSDDFNINAATGVVTFKVAPDFEIPGDTGGDNIYNLQVTVTDGNGGSALQNIVVTVTDVDESSNGILQGRKFNDLNGDGFRDANEPFLNGWTILLVNAAGQTIDSQVTGDIDFNGDNQIDPATEMGWFRFSTTPGTYTLEEVPQDGWKQTAPASRLAARAFELDSQLEFRETTSAFENWGGLGETWFLGANNWYYVTPDGSLYAWNGSPRDNLSGDLVETFSPEYHQDPSLLFDAIPAVSDTYTVVANQTSPNVNFGNFNIGNPASITGRKWNDLNGDGQRSDDEPWLNGWTIELLNADGVVVGSTITADMDINGDNVITPGVESGWYSFNDVTPGQWTVREVVQAGWEQTSPADAVAAEAFKLDSELNLRYSRSLFNNWGGLGERWMLGDSNWYFVTPDGSFFEWNGSARDNLSGTKIGQLSADYHASPELIYDALNPAAYSLTVTPGQTVEDINFGNREIGGGGGSTDFDGQGNVKVRVSGNHLILTGDNAGNGVLVYTNSAGFVTVEGLGDTTIDGHSTPWVSQSWTAIPGDLRVDLNDGDDALIIQNLSVGDDVTVRLDGGDNYLLASELAVADNLDVKTSSGHNTIVIQDSEIGDAAKIVTGNGQDAIFGDGVTVGGKTTISTKRGDDVFAIRDSSHLGNVSVDAGRDNDQVVLVGANSLGGKVTADGGAGTDALDVDSSTTFVSEPSVKRFESDSIADVSGLLDSLMERLASVGLDGLLDFASPA</sequence>
<dbReference type="CDD" id="cd11304">
    <property type="entry name" value="Cadherin_repeat"/>
    <property type="match status" value="3"/>
</dbReference>
<keyword evidence="7" id="KW-0326">Glycosidase</keyword>
<dbReference type="GO" id="GO:0005576">
    <property type="term" value="C:extracellular region"/>
    <property type="evidence" value="ECO:0007669"/>
    <property type="project" value="UniProtKB-SubCell"/>
</dbReference>